<comment type="similarity">
    <text evidence="1">Belongs to the PPR family. P subfamily.</text>
</comment>
<gene>
    <name evidence="5" type="ORF">CB5_LOCUS14343</name>
</gene>
<dbReference type="PANTHER" id="PTHR47447">
    <property type="entry name" value="OS03G0856100 PROTEIN"/>
    <property type="match status" value="1"/>
</dbReference>
<dbReference type="PROSITE" id="PS51375">
    <property type="entry name" value="PPR"/>
    <property type="match status" value="4"/>
</dbReference>
<evidence type="ECO:0000256" key="3">
    <source>
        <dbReference type="ARBA" id="ARBA00022946"/>
    </source>
</evidence>
<evidence type="ECO:0000256" key="4">
    <source>
        <dbReference type="PROSITE-ProRule" id="PRU00708"/>
    </source>
</evidence>
<proteinExistence type="inferred from homology"/>
<dbReference type="AlphaFoldDB" id="A0A6V7PJS5"/>
<evidence type="ECO:0000256" key="1">
    <source>
        <dbReference type="ARBA" id="ARBA00007626"/>
    </source>
</evidence>
<reference evidence="5" key="1">
    <citation type="submission" date="2020-07" db="EMBL/GenBank/DDBJ databases">
        <authorList>
            <person name="Lin J."/>
        </authorList>
    </citation>
    <scope>NUCLEOTIDE SEQUENCE</scope>
</reference>
<dbReference type="NCBIfam" id="TIGR00756">
    <property type="entry name" value="PPR"/>
    <property type="match status" value="4"/>
</dbReference>
<feature type="repeat" description="PPR" evidence="4">
    <location>
        <begin position="331"/>
        <end position="365"/>
    </location>
</feature>
<dbReference type="PANTHER" id="PTHR47447:SF17">
    <property type="entry name" value="OS12G0638900 PROTEIN"/>
    <property type="match status" value="1"/>
</dbReference>
<organism evidence="5">
    <name type="scientific">Ananas comosus var. bracteatus</name>
    <name type="common">red pineapple</name>
    <dbReference type="NCBI Taxonomy" id="296719"/>
    <lineage>
        <taxon>Eukaryota</taxon>
        <taxon>Viridiplantae</taxon>
        <taxon>Streptophyta</taxon>
        <taxon>Embryophyta</taxon>
        <taxon>Tracheophyta</taxon>
        <taxon>Spermatophyta</taxon>
        <taxon>Magnoliopsida</taxon>
        <taxon>Liliopsida</taxon>
        <taxon>Poales</taxon>
        <taxon>Bromeliaceae</taxon>
        <taxon>Bromelioideae</taxon>
        <taxon>Ananas</taxon>
    </lineage>
</organism>
<evidence type="ECO:0008006" key="6">
    <source>
        <dbReference type="Google" id="ProtNLM"/>
    </source>
</evidence>
<feature type="repeat" description="PPR" evidence="4">
    <location>
        <begin position="366"/>
        <end position="400"/>
    </location>
</feature>
<feature type="repeat" description="PPR" evidence="4">
    <location>
        <begin position="281"/>
        <end position="315"/>
    </location>
</feature>
<sequence>MAEGWVGQRMLILTRGPRITLRRLLLSSSSAFATALPRRNPSSALSSAAFDPDPDPDPNLISKLAAEGRWSDPRLAAALLLTSSSLAPLRLARALSALRGDPAAAFRLFAWAASQPRFRHTAETRCVAAHVLFRGRMYSQATQILRDLVLSTRSSPVFDNLIGVLVATARLSQNPGHGVFDAFFSVLTDLGFLEEAMESFYRMRSFRIFPKLRSCNNLLEKLAKSQRKELSKRFFDDIIGSNMAPTVFTFNIMIDFLCKEGDLVAANSVFSKMKEMGCSPDLVTYNSLVDGNGKCGEMEEAERLMGEMREGNLKDAFILKDKMVENGLQLDLFTYTSLVWGLCNCDKMQEAREMLEQMINNGVLPDEAVYNCLISKYQKLGDVDQVLDLQNDMRRRGLIPSPKRDAASGD</sequence>
<dbReference type="InterPro" id="IPR011990">
    <property type="entry name" value="TPR-like_helical_dom_sf"/>
</dbReference>
<protein>
    <recommendedName>
        <fullName evidence="6">Pentatricopeptide repeat-containing protein</fullName>
    </recommendedName>
</protein>
<accession>A0A6V7PJS5</accession>
<dbReference type="Pfam" id="PF13041">
    <property type="entry name" value="PPR_2"/>
    <property type="match status" value="2"/>
</dbReference>
<dbReference type="EMBL" id="LR862148">
    <property type="protein sequence ID" value="CAD1831132.1"/>
    <property type="molecule type" value="Genomic_DNA"/>
</dbReference>
<evidence type="ECO:0000313" key="5">
    <source>
        <dbReference type="EMBL" id="CAD1831132.1"/>
    </source>
</evidence>
<keyword evidence="2" id="KW-0677">Repeat</keyword>
<feature type="repeat" description="PPR" evidence="4">
    <location>
        <begin position="246"/>
        <end position="280"/>
    </location>
</feature>
<dbReference type="Gene3D" id="1.25.40.10">
    <property type="entry name" value="Tetratricopeptide repeat domain"/>
    <property type="match status" value="3"/>
</dbReference>
<dbReference type="InterPro" id="IPR002885">
    <property type="entry name" value="PPR_rpt"/>
</dbReference>
<keyword evidence="3" id="KW-0809">Transit peptide</keyword>
<evidence type="ECO:0000256" key="2">
    <source>
        <dbReference type="ARBA" id="ARBA00022737"/>
    </source>
</evidence>
<name>A0A6V7PJS5_ANACO</name>